<evidence type="ECO:0000313" key="2">
    <source>
        <dbReference type="Proteomes" id="UP001163321"/>
    </source>
</evidence>
<sequence>MEPITSEEGAVLLGSAIAKESPARPSNVQLFKIERFHEHTFRLPIGNLELDKMAGMALAPKTDPCFSVRRDVPSRPFVLQ</sequence>
<reference evidence="1 2" key="1">
    <citation type="journal article" date="2022" name="bioRxiv">
        <title>The genome of the oomycete Peronosclerospora sorghi, a cosmopolitan pathogen of maize and sorghum, is inflated with dispersed pseudogenes.</title>
        <authorList>
            <person name="Fletcher K."/>
            <person name="Martin F."/>
            <person name="Isakeit T."/>
            <person name="Cavanaugh K."/>
            <person name="Magill C."/>
            <person name="Michelmore R."/>
        </authorList>
    </citation>
    <scope>NUCLEOTIDE SEQUENCE [LARGE SCALE GENOMIC DNA]</scope>
    <source>
        <strain evidence="1">P6</strain>
    </source>
</reference>
<name>A0ACC0WG66_9STRA</name>
<evidence type="ECO:0000313" key="1">
    <source>
        <dbReference type="EMBL" id="KAI9917737.1"/>
    </source>
</evidence>
<accession>A0ACC0WG66</accession>
<dbReference type="Proteomes" id="UP001163321">
    <property type="component" value="Chromosome 13"/>
</dbReference>
<keyword evidence="2" id="KW-1185">Reference proteome</keyword>
<gene>
    <name evidence="1" type="ORF">PsorP6_013298</name>
</gene>
<protein>
    <submittedName>
        <fullName evidence="1">Uncharacterized protein</fullName>
    </submittedName>
</protein>
<organism evidence="1 2">
    <name type="scientific">Peronosclerospora sorghi</name>
    <dbReference type="NCBI Taxonomy" id="230839"/>
    <lineage>
        <taxon>Eukaryota</taxon>
        <taxon>Sar</taxon>
        <taxon>Stramenopiles</taxon>
        <taxon>Oomycota</taxon>
        <taxon>Peronosporomycetes</taxon>
        <taxon>Peronosporales</taxon>
        <taxon>Peronosporaceae</taxon>
        <taxon>Peronosclerospora</taxon>
    </lineage>
</organism>
<proteinExistence type="predicted"/>
<comment type="caution">
    <text evidence="1">The sequence shown here is derived from an EMBL/GenBank/DDBJ whole genome shotgun (WGS) entry which is preliminary data.</text>
</comment>
<dbReference type="EMBL" id="CM047592">
    <property type="protein sequence ID" value="KAI9917737.1"/>
    <property type="molecule type" value="Genomic_DNA"/>
</dbReference>